<dbReference type="InterPro" id="IPR002048">
    <property type="entry name" value="EF_hand_dom"/>
</dbReference>
<dbReference type="InterPro" id="IPR011993">
    <property type="entry name" value="PH-like_dom_sf"/>
</dbReference>
<dbReference type="CDD" id="cd00051">
    <property type="entry name" value="EFh"/>
    <property type="match status" value="1"/>
</dbReference>
<evidence type="ECO:0000259" key="6">
    <source>
        <dbReference type="PROSITE" id="PS50222"/>
    </source>
</evidence>
<evidence type="ECO:0000313" key="7">
    <source>
        <dbReference type="Proteomes" id="UP000085678"/>
    </source>
</evidence>
<accession>A0A1S3K4X7</accession>
<reference evidence="8" key="1">
    <citation type="submission" date="2025-08" db="UniProtKB">
        <authorList>
            <consortium name="RefSeq"/>
        </authorList>
    </citation>
    <scope>IDENTIFICATION</scope>
    <source>
        <tissue evidence="8">Gonads</tissue>
    </source>
</reference>
<feature type="domain" description="EF-hand" evidence="6">
    <location>
        <begin position="460"/>
        <end position="495"/>
    </location>
</feature>
<dbReference type="Gene3D" id="2.30.29.30">
    <property type="entry name" value="Pleckstrin-homology domain (PH domain)/Phosphotyrosine-binding domain (PTB)"/>
    <property type="match status" value="1"/>
</dbReference>
<dbReference type="InterPro" id="IPR011992">
    <property type="entry name" value="EF-hand-dom_pair"/>
</dbReference>
<dbReference type="SMART" id="SM00054">
    <property type="entry name" value="EFh"/>
    <property type="match status" value="4"/>
</dbReference>
<evidence type="ECO:0000256" key="4">
    <source>
        <dbReference type="SAM" id="MobiDB-lite"/>
    </source>
</evidence>
<evidence type="ECO:0000259" key="5">
    <source>
        <dbReference type="PROSITE" id="PS50003"/>
    </source>
</evidence>
<keyword evidence="1" id="KW-0479">Metal-binding</keyword>
<dbReference type="KEGG" id="lak:106178715"/>
<organism evidence="7 8">
    <name type="scientific">Lingula anatina</name>
    <name type="common">Brachiopod</name>
    <name type="synonym">Lingula unguis</name>
    <dbReference type="NCBI Taxonomy" id="7574"/>
    <lineage>
        <taxon>Eukaryota</taxon>
        <taxon>Metazoa</taxon>
        <taxon>Spiralia</taxon>
        <taxon>Lophotrochozoa</taxon>
        <taxon>Brachiopoda</taxon>
        <taxon>Linguliformea</taxon>
        <taxon>Lingulata</taxon>
        <taxon>Lingulida</taxon>
        <taxon>Linguloidea</taxon>
        <taxon>Lingulidae</taxon>
        <taxon>Lingula</taxon>
    </lineage>
</organism>
<dbReference type="InParanoid" id="A0A1S3K4X7"/>
<dbReference type="PANTHER" id="PTHR34524">
    <property type="entry name" value="CALCYPHOSIN"/>
    <property type="match status" value="1"/>
</dbReference>
<dbReference type="Pfam" id="PF13499">
    <property type="entry name" value="EF-hand_7"/>
    <property type="match status" value="2"/>
</dbReference>
<sequence length="849" mass="96431">MPGERLVCVWQAAHANDPNPRNKTITKDALKKVNVRFAGFQSTHYMENKFDSTFKDGVTFELYKTYVHKSLLEKGVPEHVLHDDIEKACWDLSKSSYKCSLPGSDLFRLWQVANRLTQEGTYPPIICTDECQWLSEKIASHLGKHWKTNDHTYKADGATFQDLLDSLDDVYFHETSPDLVHACIKDLHKWLVEEVMKTGWMYKRTRKQANWTNWTKRWFVLKPGRLEYYDKPAVGNSTSRLKGEVVISQNTKLESLPDYSGLVRKLSGRFKVSNAHEIECEIADAATGASNKERRAWLSCLEEVIETCKEGMTPVQKLLNERHRRREISRDDSTSKIDNALSATYERSVEDQNGNSPTEDGKYIVPVKAPNFQPVPMSSHSNGQAKKPDPVKISNSSAEVPPVINVDQPSIDTEENNDSNMIKVAEEKLKAVFMKIDTSGNGWIDPEEFSAFIHSLGLKMTEKEINLVFNTVDKDSNGKINFEEFEEYFSRYIMDENCSSACVAALRGAFLEADRNGTGTLNFHEFAEYVWEKKRSIRVSKILKAFKKMDGQQKGEITFTDFRDLYLRPGGGVEAPIPEEEIELVQESDSLDVFERQLKQTYDDTDVDTLSHYIRDRWDKFTSFRRLGASGEVVMKGGSGMVADIVPGDYNLMDIACFSDLPPLVPKCTVIKGVKWVSSTIPGISGKIVFPSDFNKEIVTDLATNEHLRYYGCSFADSQQVKISLMYRHGIQDFTYENKYLEDYVTVSNGGAGIERHDFSHLDCPLVEDSGVFIMAKLVGDDELHVTGFRVPVRHTLYIPGGCIHSNDYLKGTWRTMLSDETDIDHVHLVKKSAKALDENLTGFKFQFV</sequence>
<dbReference type="InterPro" id="IPR018247">
    <property type="entry name" value="EF_Hand_1_Ca_BS"/>
</dbReference>
<evidence type="ECO:0000313" key="8">
    <source>
        <dbReference type="RefSeq" id="XP_013417464.1"/>
    </source>
</evidence>
<keyword evidence="7" id="KW-1185">Reference proteome</keyword>
<name>A0A1S3K4X7_LINAN</name>
<evidence type="ECO:0000256" key="2">
    <source>
        <dbReference type="ARBA" id="ARBA00022737"/>
    </source>
</evidence>
<dbReference type="RefSeq" id="XP_013417464.1">
    <property type="nucleotide sequence ID" value="XM_013562010.2"/>
</dbReference>
<dbReference type="PROSITE" id="PS50222">
    <property type="entry name" value="EF_HAND_2"/>
    <property type="match status" value="3"/>
</dbReference>
<evidence type="ECO:0000256" key="3">
    <source>
        <dbReference type="ARBA" id="ARBA00022837"/>
    </source>
</evidence>
<feature type="domain" description="PH" evidence="5">
    <location>
        <begin position="194"/>
        <end position="306"/>
    </location>
</feature>
<feature type="region of interest" description="Disordered" evidence="4">
    <location>
        <begin position="324"/>
        <end position="415"/>
    </location>
</feature>
<gene>
    <name evidence="8" type="primary">LOC106178715</name>
</gene>
<dbReference type="Pfam" id="PF00169">
    <property type="entry name" value="PH"/>
    <property type="match status" value="1"/>
</dbReference>
<dbReference type="AlphaFoldDB" id="A0A1S3K4X7"/>
<dbReference type="GeneID" id="106178715"/>
<keyword evidence="2" id="KW-0677">Repeat</keyword>
<dbReference type="STRING" id="7574.A0A1S3K4X7"/>
<dbReference type="PROSITE" id="PS00018">
    <property type="entry name" value="EF_HAND_1"/>
    <property type="match status" value="3"/>
</dbReference>
<dbReference type="Proteomes" id="UP000085678">
    <property type="component" value="Unplaced"/>
</dbReference>
<dbReference type="InterPro" id="IPR051581">
    <property type="entry name" value="Ca-bind"/>
</dbReference>
<protein>
    <submittedName>
        <fullName evidence="8">Uncharacterized protein LOC106178715</fullName>
    </submittedName>
</protein>
<dbReference type="Gene3D" id="1.10.238.10">
    <property type="entry name" value="EF-hand"/>
    <property type="match status" value="2"/>
</dbReference>
<dbReference type="PROSITE" id="PS50003">
    <property type="entry name" value="PH_DOMAIN"/>
    <property type="match status" value="1"/>
</dbReference>
<dbReference type="GO" id="GO:0005509">
    <property type="term" value="F:calcium ion binding"/>
    <property type="evidence" value="ECO:0007669"/>
    <property type="project" value="InterPro"/>
</dbReference>
<dbReference type="SMART" id="SM00233">
    <property type="entry name" value="PH"/>
    <property type="match status" value="1"/>
</dbReference>
<feature type="domain" description="EF-hand" evidence="6">
    <location>
        <begin position="424"/>
        <end position="459"/>
    </location>
</feature>
<feature type="domain" description="EF-hand" evidence="6">
    <location>
        <begin position="537"/>
        <end position="572"/>
    </location>
</feature>
<evidence type="ECO:0000256" key="1">
    <source>
        <dbReference type="ARBA" id="ARBA00022723"/>
    </source>
</evidence>
<keyword evidence="3" id="KW-0106">Calcium</keyword>
<dbReference type="InterPro" id="IPR001849">
    <property type="entry name" value="PH_domain"/>
</dbReference>
<dbReference type="SUPFAM" id="SSF47473">
    <property type="entry name" value="EF-hand"/>
    <property type="match status" value="1"/>
</dbReference>
<dbReference type="SUPFAM" id="SSF50729">
    <property type="entry name" value="PH domain-like"/>
    <property type="match status" value="1"/>
</dbReference>
<dbReference type="OrthoDB" id="6056579at2759"/>
<dbReference type="PANTHER" id="PTHR34524:SF6">
    <property type="entry name" value="CALCYPHOSINE LIKE"/>
    <property type="match status" value="1"/>
</dbReference>
<proteinExistence type="predicted"/>